<comment type="caution">
    <text evidence="9">The sequence shown here is derived from an EMBL/GenBank/DDBJ whole genome shotgun (WGS) entry which is preliminary data.</text>
</comment>
<evidence type="ECO:0000256" key="7">
    <source>
        <dbReference type="SAM" id="Coils"/>
    </source>
</evidence>
<evidence type="ECO:0000259" key="8">
    <source>
        <dbReference type="PROSITE" id="PS51873"/>
    </source>
</evidence>
<evidence type="ECO:0000256" key="6">
    <source>
        <dbReference type="ARBA" id="ARBA00022833"/>
    </source>
</evidence>
<dbReference type="EMBL" id="JAFFHA010000001">
    <property type="protein sequence ID" value="KAK4660153.1"/>
    <property type="molecule type" value="Genomic_DNA"/>
</dbReference>
<feature type="coiled-coil region" evidence="7">
    <location>
        <begin position="204"/>
        <end position="231"/>
    </location>
</feature>
<dbReference type="SUPFAM" id="SSF57850">
    <property type="entry name" value="RING/U-box"/>
    <property type="match status" value="2"/>
</dbReference>
<evidence type="ECO:0000256" key="2">
    <source>
        <dbReference type="ARBA" id="ARBA00022723"/>
    </source>
</evidence>
<dbReference type="InterPro" id="IPR044066">
    <property type="entry name" value="TRIAD_supradom"/>
</dbReference>
<sequence>MAPQTYDCQICLSPFTSPLSPLPPFALPGCNHFHCPRCLSENLAQSLKSLPFKPATCCTQATFIPPSVFRRREFGIPRDSVRLYRQKITEYQASYPTSPASRRRRQQTPPEMVQGLSRVRIVLYGAPMPLKVNLPTYCHDAKCGAFIPEVLGGRCRRCKKRTCEICKMGMHLGQGGCRKEDLFRIEERTEVRRLAAMKLVTLDVKNVKAASRSEREKMKREKREKREREKELWALTRALMREKEWERCPRCKNGVEKTEGCNHMICVCGIDWCYRCERIWGASHIIGVGACAGEFRGRTSL</sequence>
<proteinExistence type="predicted"/>
<keyword evidence="1" id="KW-0808">Transferase</keyword>
<keyword evidence="5" id="KW-0833">Ubl conjugation pathway</keyword>
<dbReference type="CDD" id="cd22584">
    <property type="entry name" value="Rcat_RBR_unk"/>
    <property type="match status" value="1"/>
</dbReference>
<evidence type="ECO:0000256" key="5">
    <source>
        <dbReference type="ARBA" id="ARBA00022786"/>
    </source>
</evidence>
<dbReference type="PANTHER" id="PTHR11685">
    <property type="entry name" value="RBR FAMILY RING FINGER AND IBR DOMAIN-CONTAINING"/>
    <property type="match status" value="1"/>
</dbReference>
<gene>
    <name evidence="9" type="ORF">QC762_116575</name>
</gene>
<dbReference type="Gene3D" id="1.20.120.1750">
    <property type="match status" value="1"/>
</dbReference>
<evidence type="ECO:0000313" key="9">
    <source>
        <dbReference type="EMBL" id="KAK4660153.1"/>
    </source>
</evidence>
<reference evidence="9 10" key="1">
    <citation type="journal article" date="2023" name="bioRxiv">
        <title>High-quality genome assemblies of four members of thePodospora anserinaspecies complex.</title>
        <authorList>
            <person name="Ament-Velasquez S.L."/>
            <person name="Vogan A.A."/>
            <person name="Wallerman O."/>
            <person name="Hartmann F."/>
            <person name="Gautier V."/>
            <person name="Silar P."/>
            <person name="Giraud T."/>
            <person name="Johannesson H."/>
        </authorList>
    </citation>
    <scope>NUCLEOTIDE SEQUENCE [LARGE SCALE GENOMIC DNA]</scope>
    <source>
        <strain evidence="9 10">CBS 415.72m</strain>
    </source>
</reference>
<keyword evidence="4" id="KW-0863">Zinc-finger</keyword>
<dbReference type="PROSITE" id="PS51873">
    <property type="entry name" value="TRIAD"/>
    <property type="match status" value="1"/>
</dbReference>
<organism evidence="9 10">
    <name type="scientific">Podospora pseudocomata</name>
    <dbReference type="NCBI Taxonomy" id="2093779"/>
    <lineage>
        <taxon>Eukaryota</taxon>
        <taxon>Fungi</taxon>
        <taxon>Dikarya</taxon>
        <taxon>Ascomycota</taxon>
        <taxon>Pezizomycotina</taxon>
        <taxon>Sordariomycetes</taxon>
        <taxon>Sordariomycetidae</taxon>
        <taxon>Sordariales</taxon>
        <taxon>Podosporaceae</taxon>
        <taxon>Podospora</taxon>
    </lineage>
</organism>
<dbReference type="GeneID" id="87905984"/>
<dbReference type="Gene3D" id="3.30.40.10">
    <property type="entry name" value="Zinc/RING finger domain, C3HC4 (zinc finger)"/>
    <property type="match status" value="1"/>
</dbReference>
<keyword evidence="3" id="KW-0677">Repeat</keyword>
<dbReference type="Pfam" id="PF26200">
    <property type="entry name" value="Rcat_RNF216"/>
    <property type="match status" value="1"/>
</dbReference>
<evidence type="ECO:0000313" key="10">
    <source>
        <dbReference type="Proteomes" id="UP001323405"/>
    </source>
</evidence>
<dbReference type="Proteomes" id="UP001323405">
    <property type="component" value="Unassembled WGS sequence"/>
</dbReference>
<evidence type="ECO:0000256" key="3">
    <source>
        <dbReference type="ARBA" id="ARBA00022737"/>
    </source>
</evidence>
<keyword evidence="6" id="KW-0862">Zinc</keyword>
<dbReference type="RefSeq" id="XP_062749123.1">
    <property type="nucleotide sequence ID" value="XM_062886077.1"/>
</dbReference>
<keyword evidence="10" id="KW-1185">Reference proteome</keyword>
<feature type="domain" description="RING-type" evidence="8">
    <location>
        <begin position="4"/>
        <end position="295"/>
    </location>
</feature>
<name>A0ABR0GWL0_9PEZI</name>
<dbReference type="InterPro" id="IPR013083">
    <property type="entry name" value="Znf_RING/FYVE/PHD"/>
</dbReference>
<keyword evidence="7" id="KW-0175">Coiled coil</keyword>
<keyword evidence="2" id="KW-0479">Metal-binding</keyword>
<evidence type="ECO:0000256" key="4">
    <source>
        <dbReference type="ARBA" id="ARBA00022771"/>
    </source>
</evidence>
<dbReference type="InterPro" id="IPR031127">
    <property type="entry name" value="E3_UB_ligase_RBR"/>
</dbReference>
<evidence type="ECO:0000256" key="1">
    <source>
        <dbReference type="ARBA" id="ARBA00022679"/>
    </source>
</evidence>
<accession>A0ABR0GWL0</accession>
<protein>
    <recommendedName>
        <fullName evidence="8">RING-type domain-containing protein</fullName>
    </recommendedName>
</protein>